<comment type="caution">
    <text evidence="3">The sequence shown here is derived from an EMBL/GenBank/DDBJ whole genome shotgun (WGS) entry which is preliminary data.</text>
</comment>
<dbReference type="EMBL" id="CAJVCH010527264">
    <property type="protein sequence ID" value="CAG7822730.1"/>
    <property type="molecule type" value="Genomic_DNA"/>
</dbReference>
<sequence>METGHEYLSVPMPKEFRPEPNITREPVPSETETEWYCRERSSERVPDAASISSADIVANENVLWDYLGMVICLALPLATYLYLASLGENSSLGENVS</sequence>
<accession>A0A8J2L092</accession>
<evidence type="ECO:0000313" key="4">
    <source>
        <dbReference type="Proteomes" id="UP000708208"/>
    </source>
</evidence>
<name>A0A8J2L092_9HEXA</name>
<feature type="transmembrane region" description="Helical" evidence="2">
    <location>
        <begin position="63"/>
        <end position="83"/>
    </location>
</feature>
<dbReference type="Proteomes" id="UP000708208">
    <property type="component" value="Unassembled WGS sequence"/>
</dbReference>
<feature type="region of interest" description="Disordered" evidence="1">
    <location>
        <begin position="1"/>
        <end position="35"/>
    </location>
</feature>
<gene>
    <name evidence="3" type="ORF">AFUS01_LOCUS32986</name>
</gene>
<reference evidence="3" key="1">
    <citation type="submission" date="2021-06" db="EMBL/GenBank/DDBJ databases">
        <authorList>
            <person name="Hodson N. C."/>
            <person name="Mongue J. A."/>
            <person name="Jaron S. K."/>
        </authorList>
    </citation>
    <scope>NUCLEOTIDE SEQUENCE</scope>
</reference>
<keyword evidence="2" id="KW-0472">Membrane</keyword>
<evidence type="ECO:0000256" key="1">
    <source>
        <dbReference type="SAM" id="MobiDB-lite"/>
    </source>
</evidence>
<protein>
    <submittedName>
        <fullName evidence="3">Uncharacterized protein</fullName>
    </submittedName>
</protein>
<proteinExistence type="predicted"/>
<keyword evidence="2" id="KW-1133">Transmembrane helix</keyword>
<dbReference type="AlphaFoldDB" id="A0A8J2L092"/>
<keyword evidence="4" id="KW-1185">Reference proteome</keyword>
<evidence type="ECO:0000256" key="2">
    <source>
        <dbReference type="SAM" id="Phobius"/>
    </source>
</evidence>
<keyword evidence="2" id="KW-0812">Transmembrane</keyword>
<organism evidence="3 4">
    <name type="scientific">Allacma fusca</name>
    <dbReference type="NCBI Taxonomy" id="39272"/>
    <lineage>
        <taxon>Eukaryota</taxon>
        <taxon>Metazoa</taxon>
        <taxon>Ecdysozoa</taxon>
        <taxon>Arthropoda</taxon>
        <taxon>Hexapoda</taxon>
        <taxon>Collembola</taxon>
        <taxon>Symphypleona</taxon>
        <taxon>Sminthuridae</taxon>
        <taxon>Allacma</taxon>
    </lineage>
</organism>
<evidence type="ECO:0000313" key="3">
    <source>
        <dbReference type="EMBL" id="CAG7822730.1"/>
    </source>
</evidence>